<evidence type="ECO:0000313" key="1">
    <source>
        <dbReference type="EMBL" id="JAD89814.1"/>
    </source>
</evidence>
<reference evidence="1" key="1">
    <citation type="submission" date="2014-09" db="EMBL/GenBank/DDBJ databases">
        <authorList>
            <person name="Magalhaes I.L.F."/>
            <person name="Oliveira U."/>
            <person name="Santos F.R."/>
            <person name="Vidigal T.H.D.A."/>
            <person name="Brescovit A.D."/>
            <person name="Santos A.J."/>
        </authorList>
    </citation>
    <scope>NUCLEOTIDE SEQUENCE</scope>
    <source>
        <tissue evidence="1">Shoot tissue taken approximately 20 cm above the soil surface</tissue>
    </source>
</reference>
<organism evidence="1">
    <name type="scientific">Arundo donax</name>
    <name type="common">Giant reed</name>
    <name type="synonym">Donax arundinaceus</name>
    <dbReference type="NCBI Taxonomy" id="35708"/>
    <lineage>
        <taxon>Eukaryota</taxon>
        <taxon>Viridiplantae</taxon>
        <taxon>Streptophyta</taxon>
        <taxon>Embryophyta</taxon>
        <taxon>Tracheophyta</taxon>
        <taxon>Spermatophyta</taxon>
        <taxon>Magnoliopsida</taxon>
        <taxon>Liliopsida</taxon>
        <taxon>Poales</taxon>
        <taxon>Poaceae</taxon>
        <taxon>PACMAD clade</taxon>
        <taxon>Arundinoideae</taxon>
        <taxon>Arundineae</taxon>
        <taxon>Arundo</taxon>
    </lineage>
</organism>
<accession>A0A0A9DMK2</accession>
<protein>
    <submittedName>
        <fullName evidence="1">Uncharacterized protein</fullName>
    </submittedName>
</protein>
<reference evidence="1" key="2">
    <citation type="journal article" date="2015" name="Data Brief">
        <title>Shoot transcriptome of the giant reed, Arundo donax.</title>
        <authorList>
            <person name="Barrero R.A."/>
            <person name="Guerrero F.D."/>
            <person name="Moolhuijzen P."/>
            <person name="Goolsby J.A."/>
            <person name="Tidwell J."/>
            <person name="Bellgard S.E."/>
            <person name="Bellgard M.I."/>
        </authorList>
    </citation>
    <scope>NUCLEOTIDE SEQUENCE</scope>
    <source>
        <tissue evidence="1">Shoot tissue taken approximately 20 cm above the soil surface</tissue>
    </source>
</reference>
<proteinExistence type="predicted"/>
<dbReference type="AlphaFoldDB" id="A0A0A9DMK2"/>
<sequence>MVQCLSLQTRCRSTDANCARSGGAGQ</sequence>
<dbReference type="EMBL" id="GBRH01208081">
    <property type="protein sequence ID" value="JAD89814.1"/>
    <property type="molecule type" value="Transcribed_RNA"/>
</dbReference>
<name>A0A0A9DMK2_ARUDO</name>